<name>S8AXN5_PENO1</name>
<dbReference type="Proteomes" id="UP000019376">
    <property type="component" value="Unassembled WGS sequence"/>
</dbReference>
<dbReference type="AlphaFoldDB" id="S8AXN5"/>
<proteinExistence type="predicted"/>
<dbReference type="EMBL" id="KB644413">
    <property type="protein sequence ID" value="EPS31118.1"/>
    <property type="molecule type" value="Genomic_DNA"/>
</dbReference>
<dbReference type="HOGENOM" id="CLU_1652758_0_0_1"/>
<sequence length="160" mass="18090">MLHRTAERSRPLWLEPRASSEIFHFLTLAGQLVAIVDCLAPSPREFSWQLRVQSICRMSHDRGDLWSARDWLNWTPRTTNNRGYSAFLISSPGALFWVGNQKPSDYLRGKNLTLYLSISLNELPGRDASIFKRHSNCSLTSGGTWYLGCLELEACTVGAT</sequence>
<accession>S8AXN5</accession>
<organism evidence="1 2">
    <name type="scientific">Penicillium oxalicum (strain 114-2 / CGMCC 5302)</name>
    <name type="common">Penicillium decumbens</name>
    <dbReference type="NCBI Taxonomy" id="933388"/>
    <lineage>
        <taxon>Eukaryota</taxon>
        <taxon>Fungi</taxon>
        <taxon>Dikarya</taxon>
        <taxon>Ascomycota</taxon>
        <taxon>Pezizomycotina</taxon>
        <taxon>Eurotiomycetes</taxon>
        <taxon>Eurotiomycetidae</taxon>
        <taxon>Eurotiales</taxon>
        <taxon>Aspergillaceae</taxon>
        <taxon>Penicillium</taxon>
    </lineage>
</organism>
<reference evidence="1 2" key="1">
    <citation type="journal article" date="2013" name="PLoS ONE">
        <title>Genomic and secretomic analyses reveal unique features of the lignocellulolytic enzyme system of Penicillium decumbens.</title>
        <authorList>
            <person name="Liu G."/>
            <person name="Zhang L."/>
            <person name="Wei X."/>
            <person name="Zou G."/>
            <person name="Qin Y."/>
            <person name="Ma L."/>
            <person name="Li J."/>
            <person name="Zheng H."/>
            <person name="Wang S."/>
            <person name="Wang C."/>
            <person name="Xun L."/>
            <person name="Zhao G.-P."/>
            <person name="Zhou Z."/>
            <person name="Qu Y."/>
        </authorList>
    </citation>
    <scope>NUCLEOTIDE SEQUENCE [LARGE SCALE GENOMIC DNA]</scope>
    <source>
        <strain evidence="2">114-2 / CGMCC 5302</strain>
    </source>
</reference>
<keyword evidence="2" id="KW-1185">Reference proteome</keyword>
<evidence type="ECO:0000313" key="2">
    <source>
        <dbReference type="Proteomes" id="UP000019376"/>
    </source>
</evidence>
<evidence type="ECO:0000313" key="1">
    <source>
        <dbReference type="EMBL" id="EPS31118.1"/>
    </source>
</evidence>
<gene>
    <name evidence="1" type="ORF">PDE_06073</name>
</gene>
<protein>
    <submittedName>
        <fullName evidence="1">Uncharacterized protein</fullName>
    </submittedName>
</protein>